<evidence type="ECO:0000256" key="1">
    <source>
        <dbReference type="SAM" id="Phobius"/>
    </source>
</evidence>
<reference evidence="2 3" key="1">
    <citation type="submission" date="2021-06" db="EMBL/GenBank/DDBJ databases">
        <title>Caerostris darwini draft genome.</title>
        <authorList>
            <person name="Kono N."/>
            <person name="Arakawa K."/>
        </authorList>
    </citation>
    <scope>NUCLEOTIDE SEQUENCE [LARGE SCALE GENOMIC DNA]</scope>
</reference>
<organism evidence="2 3">
    <name type="scientific">Caerostris darwini</name>
    <dbReference type="NCBI Taxonomy" id="1538125"/>
    <lineage>
        <taxon>Eukaryota</taxon>
        <taxon>Metazoa</taxon>
        <taxon>Ecdysozoa</taxon>
        <taxon>Arthropoda</taxon>
        <taxon>Chelicerata</taxon>
        <taxon>Arachnida</taxon>
        <taxon>Araneae</taxon>
        <taxon>Araneomorphae</taxon>
        <taxon>Entelegynae</taxon>
        <taxon>Araneoidea</taxon>
        <taxon>Araneidae</taxon>
        <taxon>Caerostris</taxon>
    </lineage>
</organism>
<feature type="transmembrane region" description="Helical" evidence="1">
    <location>
        <begin position="7"/>
        <end position="34"/>
    </location>
</feature>
<keyword evidence="3" id="KW-1185">Reference proteome</keyword>
<keyword evidence="1" id="KW-0472">Membrane</keyword>
<dbReference type="EMBL" id="BPLQ01013154">
    <property type="protein sequence ID" value="GIY70337.1"/>
    <property type="molecule type" value="Genomic_DNA"/>
</dbReference>
<evidence type="ECO:0000313" key="3">
    <source>
        <dbReference type="Proteomes" id="UP001054837"/>
    </source>
</evidence>
<gene>
    <name evidence="2" type="ORF">CDAR_61721</name>
</gene>
<protein>
    <submittedName>
        <fullName evidence="2">Uncharacterized protein</fullName>
    </submittedName>
</protein>
<keyword evidence="1" id="KW-1133">Transmembrane helix</keyword>
<comment type="caution">
    <text evidence="2">The sequence shown here is derived from an EMBL/GenBank/DDBJ whole genome shotgun (WGS) entry which is preliminary data.</text>
</comment>
<evidence type="ECO:0000313" key="2">
    <source>
        <dbReference type="EMBL" id="GIY70337.1"/>
    </source>
</evidence>
<name>A0AAV4VJ54_9ARAC</name>
<sequence>MDNIQMLLTWLGLIIYFIASPFDCLIICSLVWALNFLDSTIFSTNEQKNSTTADSKIIQIVVIDCGKLNIDEMVVYPTVEQYELKGPCLKPTIMLGDQSQGSLLTSHGEIPEITIELRKPTVDQLLCYPTVDQYHLEDTILKPTVYYRAYHSLRKSSPSSKVSPAMVVQFGKPLLKNI</sequence>
<keyword evidence="1" id="KW-0812">Transmembrane</keyword>
<dbReference type="Proteomes" id="UP001054837">
    <property type="component" value="Unassembled WGS sequence"/>
</dbReference>
<accession>A0AAV4VJ54</accession>
<proteinExistence type="predicted"/>
<dbReference type="AlphaFoldDB" id="A0AAV4VJ54"/>